<gene>
    <name evidence="1" type="ORF">Ahy_B05g078701</name>
</gene>
<protein>
    <submittedName>
        <fullName evidence="1">Uncharacterized protein</fullName>
    </submittedName>
</protein>
<organism evidence="1 2">
    <name type="scientific">Arachis hypogaea</name>
    <name type="common">Peanut</name>
    <dbReference type="NCBI Taxonomy" id="3818"/>
    <lineage>
        <taxon>Eukaryota</taxon>
        <taxon>Viridiplantae</taxon>
        <taxon>Streptophyta</taxon>
        <taxon>Embryophyta</taxon>
        <taxon>Tracheophyta</taxon>
        <taxon>Spermatophyta</taxon>
        <taxon>Magnoliopsida</taxon>
        <taxon>eudicotyledons</taxon>
        <taxon>Gunneridae</taxon>
        <taxon>Pentapetalae</taxon>
        <taxon>rosids</taxon>
        <taxon>fabids</taxon>
        <taxon>Fabales</taxon>
        <taxon>Fabaceae</taxon>
        <taxon>Papilionoideae</taxon>
        <taxon>50 kb inversion clade</taxon>
        <taxon>dalbergioids sensu lato</taxon>
        <taxon>Dalbergieae</taxon>
        <taxon>Pterocarpus clade</taxon>
        <taxon>Arachis</taxon>
    </lineage>
</organism>
<dbReference type="Proteomes" id="UP000289738">
    <property type="component" value="Chromosome B05"/>
</dbReference>
<sequence>MKYDSFVIDSDDDLQVLFHCCRQFPEVRTHELLVKLGDVVSSLGGSNRNHQSSSTPVIASLSLFVMASARDFVASLSFATDLHRDEISLGAEVKISTLRIKVRSKTTAKKEGEKRNQKWVKA</sequence>
<comment type="caution">
    <text evidence="1">The sequence shown here is derived from an EMBL/GenBank/DDBJ whole genome shotgun (WGS) entry which is preliminary data.</text>
</comment>
<name>A0A444Z7S3_ARAHY</name>
<accession>A0A444Z7S3</accession>
<reference evidence="1 2" key="1">
    <citation type="submission" date="2019-01" db="EMBL/GenBank/DDBJ databases">
        <title>Sequencing of cultivated peanut Arachis hypogaea provides insights into genome evolution and oil improvement.</title>
        <authorList>
            <person name="Chen X."/>
        </authorList>
    </citation>
    <scope>NUCLEOTIDE SEQUENCE [LARGE SCALE GENOMIC DNA]</scope>
    <source>
        <strain evidence="2">cv. Fuhuasheng</strain>
        <tissue evidence="1">Leaves</tissue>
    </source>
</reference>
<proteinExistence type="predicted"/>
<dbReference type="AlphaFoldDB" id="A0A444Z7S3"/>
<evidence type="ECO:0000313" key="2">
    <source>
        <dbReference type="Proteomes" id="UP000289738"/>
    </source>
</evidence>
<evidence type="ECO:0000313" key="1">
    <source>
        <dbReference type="EMBL" id="RYR10227.1"/>
    </source>
</evidence>
<keyword evidence="2" id="KW-1185">Reference proteome</keyword>
<dbReference type="EMBL" id="SDMP01000015">
    <property type="protein sequence ID" value="RYR10227.1"/>
    <property type="molecule type" value="Genomic_DNA"/>
</dbReference>